<name>A0A6C2USY0_9BACT</name>
<gene>
    <name evidence="2" type="ORF">SCARR_05356</name>
</gene>
<evidence type="ECO:0000256" key="1">
    <source>
        <dbReference type="SAM" id="SignalP"/>
    </source>
</evidence>
<feature type="signal peptide" evidence="1">
    <location>
        <begin position="1"/>
        <end position="20"/>
    </location>
</feature>
<evidence type="ECO:0000313" key="2">
    <source>
        <dbReference type="EMBL" id="VGO23249.1"/>
    </source>
</evidence>
<protein>
    <submittedName>
        <fullName evidence="2">Uncharacterized protein</fullName>
    </submittedName>
</protein>
<reference evidence="2 3" key="1">
    <citation type="submission" date="2019-04" db="EMBL/GenBank/DDBJ databases">
        <authorList>
            <person name="Van Vliet M D."/>
        </authorList>
    </citation>
    <scope>NUCLEOTIDE SEQUENCE [LARGE SCALE GENOMIC DNA]</scope>
    <source>
        <strain evidence="2 3">F21</strain>
    </source>
</reference>
<dbReference type="AlphaFoldDB" id="A0A6C2USY0"/>
<sequence>MNKKVCILFFVGLIAAIASANTIIKPVSVVLTPSGSQYLQNDPAVHWFDGSGLSDATIVENGHPFVLRHRRVDCLDDHHYPFDQ</sequence>
<dbReference type="EMBL" id="CAAHFH010000003">
    <property type="protein sequence ID" value="VGO23249.1"/>
    <property type="molecule type" value="Genomic_DNA"/>
</dbReference>
<keyword evidence="1" id="KW-0732">Signal</keyword>
<dbReference type="RefSeq" id="WP_136065432.1">
    <property type="nucleotide sequence ID" value="NZ_CAAHFH010000003.1"/>
</dbReference>
<organism evidence="2 3">
    <name type="scientific">Pontiella sulfatireligans</name>
    <dbReference type="NCBI Taxonomy" id="2750658"/>
    <lineage>
        <taxon>Bacteria</taxon>
        <taxon>Pseudomonadati</taxon>
        <taxon>Kiritimatiellota</taxon>
        <taxon>Kiritimatiellia</taxon>
        <taxon>Kiritimatiellales</taxon>
        <taxon>Pontiellaceae</taxon>
        <taxon>Pontiella</taxon>
    </lineage>
</organism>
<keyword evidence="3" id="KW-1185">Reference proteome</keyword>
<proteinExistence type="predicted"/>
<feature type="chain" id="PRO_5025691212" evidence="1">
    <location>
        <begin position="21"/>
        <end position="84"/>
    </location>
</feature>
<accession>A0A6C2USY0</accession>
<dbReference type="Proteomes" id="UP000346198">
    <property type="component" value="Unassembled WGS sequence"/>
</dbReference>
<evidence type="ECO:0000313" key="3">
    <source>
        <dbReference type="Proteomes" id="UP000346198"/>
    </source>
</evidence>